<evidence type="ECO:0000259" key="1">
    <source>
        <dbReference type="SMART" id="SM00897"/>
    </source>
</evidence>
<dbReference type="AlphaFoldDB" id="A0A6C1B677"/>
<dbReference type="KEGG" id="azq:G3580_17320"/>
<reference evidence="3 4" key="1">
    <citation type="submission" date="2020-02" db="EMBL/GenBank/DDBJ databases">
        <title>Nitrogenibacter mangrovi gen. nov., sp. nov. isolated from mangrove sediment, a denitrifying betaproteobacterium.</title>
        <authorList>
            <person name="Liao H."/>
            <person name="Tian Y."/>
        </authorList>
    </citation>
    <scope>NUCLEOTIDE SEQUENCE [LARGE SCALE GENOMIC DNA]</scope>
    <source>
        <strain evidence="3 4">M9-3-2</strain>
    </source>
</reference>
<evidence type="ECO:0000259" key="2">
    <source>
        <dbReference type="SMART" id="SM01204"/>
    </source>
</evidence>
<name>A0A6C1B677_9RHOO</name>
<keyword evidence="4" id="KW-1185">Reference proteome</keyword>
<dbReference type="PANTHER" id="PTHR40252:SF2">
    <property type="entry name" value="BLR0328 PROTEIN"/>
    <property type="match status" value="1"/>
</dbReference>
<feature type="domain" description="FIST" evidence="1">
    <location>
        <begin position="28"/>
        <end position="229"/>
    </location>
</feature>
<dbReference type="Proteomes" id="UP000501991">
    <property type="component" value="Chromosome"/>
</dbReference>
<sequence>MGTIQVATSGEPSTRAAVENILRQLSGRNDALVVVFFANRYDAPVLAQALRAGLPEHTRLIGCSTAGEIGPAGYQEESIVAIALPADDFTVATVKVDHLADLDMPAWRYALEAAMTRIAPAHEHDGGTFAFTLIDGLSRREEAVGHAVQALIGQIPLIGGSAGDGLQFVRTRILHEGDIASDASVVALVRTRRPFQLFKSQHVIRSDVRMVVTGARPAERIVTEINGLPAAEEYARLAGVSLTELDPMAFAAYPVLVRVGGAEHVRSIQKVNADGSLSFYCAIEEGIVLTLATGTDPLRTLSESLAECEARIGTLDMVLACDCILRRLEFGQRGTREAVSAFLRERHVAGLASYGELYRGVHVNQTFTAIAFAPPRDDGAPA</sequence>
<proteinExistence type="predicted"/>
<feature type="domain" description="FIST C-domain" evidence="2">
    <location>
        <begin position="230"/>
        <end position="360"/>
    </location>
</feature>
<dbReference type="InterPro" id="IPR019494">
    <property type="entry name" value="FIST_C"/>
</dbReference>
<dbReference type="InterPro" id="IPR013702">
    <property type="entry name" value="FIST_domain_N"/>
</dbReference>
<dbReference type="Pfam" id="PF10442">
    <property type="entry name" value="FIST_C"/>
    <property type="match status" value="1"/>
</dbReference>
<dbReference type="EMBL" id="CP048836">
    <property type="protein sequence ID" value="QID19222.1"/>
    <property type="molecule type" value="Genomic_DNA"/>
</dbReference>
<protein>
    <submittedName>
        <fullName evidence="3">FIST domain containing protein</fullName>
    </submittedName>
</protein>
<accession>A0A6C1B677</accession>
<evidence type="ECO:0000313" key="4">
    <source>
        <dbReference type="Proteomes" id="UP000501991"/>
    </source>
</evidence>
<organism evidence="3 4">
    <name type="scientific">Nitrogeniibacter mangrovi</name>
    <dbReference type="NCBI Taxonomy" id="2016596"/>
    <lineage>
        <taxon>Bacteria</taxon>
        <taxon>Pseudomonadati</taxon>
        <taxon>Pseudomonadota</taxon>
        <taxon>Betaproteobacteria</taxon>
        <taxon>Rhodocyclales</taxon>
        <taxon>Zoogloeaceae</taxon>
        <taxon>Nitrogeniibacter</taxon>
    </lineage>
</organism>
<dbReference type="SMART" id="SM00897">
    <property type="entry name" value="FIST"/>
    <property type="match status" value="1"/>
</dbReference>
<dbReference type="PANTHER" id="PTHR40252">
    <property type="entry name" value="BLR0328 PROTEIN"/>
    <property type="match status" value="1"/>
</dbReference>
<dbReference type="Pfam" id="PF08495">
    <property type="entry name" value="FIST"/>
    <property type="match status" value="1"/>
</dbReference>
<dbReference type="RefSeq" id="WP_173767609.1">
    <property type="nucleotide sequence ID" value="NZ_CP048836.1"/>
</dbReference>
<gene>
    <name evidence="3" type="ORF">G3580_17320</name>
</gene>
<dbReference type="SMART" id="SM01204">
    <property type="entry name" value="FIST_C"/>
    <property type="match status" value="1"/>
</dbReference>
<evidence type="ECO:0000313" key="3">
    <source>
        <dbReference type="EMBL" id="QID19222.1"/>
    </source>
</evidence>